<accession>A0A8S9QS48</accession>
<evidence type="ECO:0000313" key="1">
    <source>
        <dbReference type="EMBL" id="KAF3555886.1"/>
    </source>
</evidence>
<dbReference type="AlphaFoldDB" id="A0A8S9QS48"/>
<gene>
    <name evidence="1" type="ORF">F2Q69_00011419</name>
</gene>
<name>A0A8S9QS48_BRACR</name>
<organism evidence="1 2">
    <name type="scientific">Brassica cretica</name>
    <name type="common">Mustard</name>
    <dbReference type="NCBI Taxonomy" id="69181"/>
    <lineage>
        <taxon>Eukaryota</taxon>
        <taxon>Viridiplantae</taxon>
        <taxon>Streptophyta</taxon>
        <taxon>Embryophyta</taxon>
        <taxon>Tracheophyta</taxon>
        <taxon>Spermatophyta</taxon>
        <taxon>Magnoliopsida</taxon>
        <taxon>eudicotyledons</taxon>
        <taxon>Gunneridae</taxon>
        <taxon>Pentapetalae</taxon>
        <taxon>rosids</taxon>
        <taxon>malvids</taxon>
        <taxon>Brassicales</taxon>
        <taxon>Brassicaceae</taxon>
        <taxon>Brassiceae</taxon>
        <taxon>Brassica</taxon>
    </lineage>
</organism>
<protein>
    <submittedName>
        <fullName evidence="1">Uncharacterized protein</fullName>
    </submittedName>
</protein>
<reference evidence="1" key="1">
    <citation type="submission" date="2019-12" db="EMBL/GenBank/DDBJ databases">
        <title>Genome sequencing and annotation of Brassica cretica.</title>
        <authorList>
            <person name="Studholme D.J."/>
            <person name="Sarris P."/>
        </authorList>
    </citation>
    <scope>NUCLEOTIDE SEQUENCE</scope>
    <source>
        <strain evidence="1">PFS-109/04</strain>
        <tissue evidence="1">Leaf</tissue>
    </source>
</reference>
<comment type="caution">
    <text evidence="1">The sequence shown here is derived from an EMBL/GenBank/DDBJ whole genome shotgun (WGS) entry which is preliminary data.</text>
</comment>
<proteinExistence type="predicted"/>
<dbReference type="EMBL" id="QGKX02000996">
    <property type="protein sequence ID" value="KAF3555886.1"/>
    <property type="molecule type" value="Genomic_DNA"/>
</dbReference>
<dbReference type="Proteomes" id="UP000712600">
    <property type="component" value="Unassembled WGS sequence"/>
</dbReference>
<sequence length="63" mass="7415">MYHPSIDFGLSDSVRWADLWSLLQVWKVDNRMWLSPFPPSVVARIFSEVKLNNRNFKCSSTIQ</sequence>
<evidence type="ECO:0000313" key="2">
    <source>
        <dbReference type="Proteomes" id="UP000712600"/>
    </source>
</evidence>